<reference evidence="1 2" key="1">
    <citation type="submission" date="2019-04" db="EMBL/GenBank/DDBJ databases">
        <authorList>
            <person name="Li J."/>
        </authorList>
    </citation>
    <scope>NUCLEOTIDE SEQUENCE [LARGE SCALE GENOMIC DNA]</scope>
    <source>
        <strain evidence="1 2">KCTC 42687</strain>
    </source>
</reference>
<name>A0A4U0R4G3_9RHOB</name>
<comment type="caution">
    <text evidence="1">The sequence shown here is derived from an EMBL/GenBank/DDBJ whole genome shotgun (WGS) entry which is preliminary data.</text>
</comment>
<keyword evidence="2" id="KW-1185">Reference proteome</keyword>
<gene>
    <name evidence="1" type="ORF">FA743_18120</name>
</gene>
<dbReference type="Proteomes" id="UP000309747">
    <property type="component" value="Unassembled WGS sequence"/>
</dbReference>
<dbReference type="AlphaFoldDB" id="A0A4U0R4G3"/>
<dbReference type="OrthoDB" id="8453064at2"/>
<evidence type="ECO:0000313" key="2">
    <source>
        <dbReference type="Proteomes" id="UP000309747"/>
    </source>
</evidence>
<accession>A0A4U0R4G3</accession>
<sequence>MLRLSQGSVDPTRLRATLVEKYGNFRAVEDIQLAFGSQGVAWTWHDPVDFRCSDIHTQKQSDRWRDEREATGWFPALMSEGALPALAYESAFNGVTDDPLSIANFCPSMLSVRLARYDGRVEQQPEGDEIITWLSDNRAYARLYLQSTPAPAPVTAPVAAGVAIKF</sequence>
<dbReference type="RefSeq" id="WP_136887488.1">
    <property type="nucleotide sequence ID" value="NZ_SUNI01000028.1"/>
</dbReference>
<proteinExistence type="predicted"/>
<evidence type="ECO:0000313" key="1">
    <source>
        <dbReference type="EMBL" id="TJZ89647.1"/>
    </source>
</evidence>
<organism evidence="1 2">
    <name type="scientific">Paracoccus gahaiensis</name>
    <dbReference type="NCBI Taxonomy" id="1706839"/>
    <lineage>
        <taxon>Bacteria</taxon>
        <taxon>Pseudomonadati</taxon>
        <taxon>Pseudomonadota</taxon>
        <taxon>Alphaproteobacteria</taxon>
        <taxon>Rhodobacterales</taxon>
        <taxon>Paracoccaceae</taxon>
        <taxon>Paracoccus</taxon>
    </lineage>
</organism>
<protein>
    <submittedName>
        <fullName evidence="1">Uncharacterized protein</fullName>
    </submittedName>
</protein>
<dbReference type="EMBL" id="SUNI01000028">
    <property type="protein sequence ID" value="TJZ89647.1"/>
    <property type="molecule type" value="Genomic_DNA"/>
</dbReference>